<gene>
    <name evidence="5" type="ORF">FCALED_LOCUS8390</name>
</gene>
<feature type="compositionally biased region" description="Polar residues" evidence="2">
    <location>
        <begin position="790"/>
        <end position="819"/>
    </location>
</feature>
<dbReference type="PANTHER" id="PTHR15921:SF7">
    <property type="entry name" value="SR-RELATED AND CTD-ASSOCIATED FACTOR 8"/>
    <property type="match status" value="1"/>
</dbReference>
<dbReference type="Pfam" id="PF21380">
    <property type="entry name" value="Nrd1-Seb1_dom2"/>
    <property type="match status" value="1"/>
</dbReference>
<feature type="compositionally biased region" description="Polar residues" evidence="2">
    <location>
        <begin position="748"/>
        <end position="769"/>
    </location>
</feature>
<feature type="compositionally biased region" description="Pro residues" evidence="2">
    <location>
        <begin position="408"/>
        <end position="419"/>
    </location>
</feature>
<dbReference type="GO" id="GO:0006369">
    <property type="term" value="P:termination of RNA polymerase II transcription"/>
    <property type="evidence" value="ECO:0007669"/>
    <property type="project" value="InterPro"/>
</dbReference>
<dbReference type="Pfam" id="PF00076">
    <property type="entry name" value="RRM_1"/>
    <property type="match status" value="1"/>
</dbReference>
<evidence type="ECO:0000313" key="6">
    <source>
        <dbReference type="Proteomes" id="UP000789570"/>
    </source>
</evidence>
<evidence type="ECO:0000256" key="1">
    <source>
        <dbReference type="PROSITE-ProRule" id="PRU00176"/>
    </source>
</evidence>
<accession>A0A9N9CCF0</accession>
<protein>
    <submittedName>
        <fullName evidence="5">10741_t:CDS:1</fullName>
    </submittedName>
</protein>
<feature type="domain" description="CID" evidence="4">
    <location>
        <begin position="1"/>
        <end position="156"/>
    </location>
</feature>
<dbReference type="OrthoDB" id="79367at2759"/>
<dbReference type="Gene3D" id="1.25.40.90">
    <property type="match status" value="1"/>
</dbReference>
<name>A0A9N9CCF0_9GLOM</name>
<dbReference type="PROSITE" id="PS51391">
    <property type="entry name" value="CID"/>
    <property type="match status" value="1"/>
</dbReference>
<dbReference type="PROSITE" id="PS50102">
    <property type="entry name" value="RRM"/>
    <property type="match status" value="1"/>
</dbReference>
<feature type="domain" description="RRM" evidence="3">
    <location>
        <begin position="623"/>
        <end position="692"/>
    </location>
</feature>
<keyword evidence="6" id="KW-1185">Reference proteome</keyword>
<dbReference type="InterPro" id="IPR006569">
    <property type="entry name" value="CID_dom"/>
</dbReference>
<dbReference type="Proteomes" id="UP000789570">
    <property type="component" value="Unassembled WGS sequence"/>
</dbReference>
<feature type="compositionally biased region" description="Pro residues" evidence="2">
    <location>
        <begin position="515"/>
        <end position="528"/>
    </location>
</feature>
<feature type="region of interest" description="Disordered" evidence="2">
    <location>
        <begin position="726"/>
        <end position="874"/>
    </location>
</feature>
<dbReference type="SUPFAM" id="SSF48464">
    <property type="entry name" value="ENTH/VHS domain"/>
    <property type="match status" value="1"/>
</dbReference>
<dbReference type="GO" id="GO:0031124">
    <property type="term" value="P:mRNA 3'-end processing"/>
    <property type="evidence" value="ECO:0007669"/>
    <property type="project" value="InterPro"/>
</dbReference>
<dbReference type="Gene3D" id="3.30.70.330">
    <property type="match status" value="1"/>
</dbReference>
<feature type="compositionally biased region" description="Pro residues" evidence="2">
    <location>
        <begin position="557"/>
        <end position="577"/>
    </location>
</feature>
<dbReference type="InterPro" id="IPR012677">
    <property type="entry name" value="Nucleotide-bd_a/b_plait_sf"/>
</dbReference>
<feature type="compositionally biased region" description="Low complexity" evidence="2">
    <location>
        <begin position="461"/>
        <end position="477"/>
    </location>
</feature>
<dbReference type="CDD" id="cd16983">
    <property type="entry name" value="CID_SCAF8_like"/>
    <property type="match status" value="1"/>
</dbReference>
<dbReference type="InterPro" id="IPR048892">
    <property type="entry name" value="Nrd1_Seb1_dom2"/>
</dbReference>
<comment type="caution">
    <text evidence="5">The sequence shown here is derived from an EMBL/GenBank/DDBJ whole genome shotgun (WGS) entry which is preliminary data.</text>
</comment>
<feature type="region of interest" description="Disordered" evidence="2">
    <location>
        <begin position="238"/>
        <end position="296"/>
    </location>
</feature>
<dbReference type="SUPFAM" id="SSF54928">
    <property type="entry name" value="RNA-binding domain, RBD"/>
    <property type="match status" value="1"/>
</dbReference>
<dbReference type="InterPro" id="IPR008942">
    <property type="entry name" value="ENTH_VHS"/>
</dbReference>
<dbReference type="GO" id="GO:0005737">
    <property type="term" value="C:cytoplasm"/>
    <property type="evidence" value="ECO:0007669"/>
    <property type="project" value="TreeGrafter"/>
</dbReference>
<dbReference type="PANTHER" id="PTHR15921">
    <property type="entry name" value="PRE-MRNA CLEAVAGE COMPLEX II"/>
    <property type="match status" value="1"/>
</dbReference>
<keyword evidence="1" id="KW-0694">RNA-binding</keyword>
<feature type="compositionally biased region" description="Low complexity" evidence="2">
    <location>
        <begin position="820"/>
        <end position="837"/>
    </location>
</feature>
<dbReference type="InterPro" id="IPR045154">
    <property type="entry name" value="PCF11-like"/>
</dbReference>
<dbReference type="AlphaFoldDB" id="A0A9N9CCF0"/>
<feature type="compositionally biased region" description="Basic and acidic residues" evidence="2">
    <location>
        <begin position="849"/>
        <end position="874"/>
    </location>
</feature>
<proteinExistence type="predicted"/>
<dbReference type="Pfam" id="PF04818">
    <property type="entry name" value="CID"/>
    <property type="match status" value="1"/>
</dbReference>
<dbReference type="GO" id="GO:0000993">
    <property type="term" value="F:RNA polymerase II complex binding"/>
    <property type="evidence" value="ECO:0007669"/>
    <property type="project" value="InterPro"/>
</dbReference>
<dbReference type="InterPro" id="IPR000504">
    <property type="entry name" value="RRM_dom"/>
</dbReference>
<feature type="compositionally biased region" description="Low complexity" evidence="2">
    <location>
        <begin position="578"/>
        <end position="591"/>
    </location>
</feature>
<feature type="compositionally biased region" description="Low complexity" evidence="2">
    <location>
        <begin position="380"/>
        <end position="398"/>
    </location>
</feature>
<evidence type="ECO:0000313" key="5">
    <source>
        <dbReference type="EMBL" id="CAG8596868.1"/>
    </source>
</evidence>
<evidence type="ECO:0000259" key="3">
    <source>
        <dbReference type="PROSITE" id="PS50102"/>
    </source>
</evidence>
<reference evidence="5" key="1">
    <citation type="submission" date="2021-06" db="EMBL/GenBank/DDBJ databases">
        <authorList>
            <person name="Kallberg Y."/>
            <person name="Tangrot J."/>
            <person name="Rosling A."/>
        </authorList>
    </citation>
    <scope>NUCLEOTIDE SEQUENCE</scope>
    <source>
        <strain evidence="5">UK204</strain>
    </source>
</reference>
<feature type="region of interest" description="Disordered" evidence="2">
    <location>
        <begin position="378"/>
        <end position="603"/>
    </location>
</feature>
<dbReference type="SMART" id="SM00582">
    <property type="entry name" value="RPR"/>
    <property type="match status" value="1"/>
</dbReference>
<organism evidence="5 6">
    <name type="scientific">Funneliformis caledonium</name>
    <dbReference type="NCBI Taxonomy" id="1117310"/>
    <lineage>
        <taxon>Eukaryota</taxon>
        <taxon>Fungi</taxon>
        <taxon>Fungi incertae sedis</taxon>
        <taxon>Mucoromycota</taxon>
        <taxon>Glomeromycotina</taxon>
        <taxon>Glomeromycetes</taxon>
        <taxon>Glomerales</taxon>
        <taxon>Glomeraceae</taxon>
        <taxon>Funneliformis</taxon>
    </lineage>
</organism>
<dbReference type="GO" id="GO:0005849">
    <property type="term" value="C:mRNA cleavage factor complex"/>
    <property type="evidence" value="ECO:0007669"/>
    <property type="project" value="TreeGrafter"/>
</dbReference>
<evidence type="ECO:0000256" key="2">
    <source>
        <dbReference type="SAM" id="MobiDB-lite"/>
    </source>
</evidence>
<evidence type="ECO:0000259" key="4">
    <source>
        <dbReference type="PROSITE" id="PS51391"/>
    </source>
</evidence>
<dbReference type="InterPro" id="IPR035979">
    <property type="entry name" value="RBD_domain_sf"/>
</dbReference>
<sequence length="874" mass="96974">MTAKEVIEFERKLHELLERKPPGISASKIKDLTRIAMTSPKQYKNIVYSVQKFIQRCSVDYKLGALYVLDSISQAAARQKSLVAEKDDINSSGWSGAEYLERFEKVLEEMFSNIMQCPEYDKDKVKRVLDIWISKDAGIYSKEATTALEMRHVMCLINYSIDNIDSIERFCFQETLINLLSLINTLDPTTLNPSSLDSSALLATLNNLTQGTLNIPSFLSSQQINSVPIQPNSTIPYNSHATMPATSSSQFTNINLPPSSTSTSNHRPSMPTSTSMNNGYTRSPVSSYNQNVNLKGNKPMHDSFDFDYGDMDEADDIGLMPRVQNNDKNNAEKSLINNVLSVNAVQATTSAASTAPISQFNQDQFSLMANQLFTPSQNAPSISVTQSQIPPQQIQQPSAVPNTTNMPSIPPFQFPPPPQNWVAPGQPPQISSSGMPPLPEHYQPPPPFPLPLWSNQQNVLPPQQWNPNGPPQSNGSQFPPNQTSGQQQNPVPFQGNPPPPGFPAQPSVPISGQPLPAPPGHHVPPPGQPLLGHPMTPQGQPPIITHNVPGSQSGQQLPPPGHQLPPPGHHIPQPPGQTTPNQQQIHPNQPLQTPPQQPPQGGDVCVVYEDQSVGRDFIKVLSRTLYVGSVMEHMSKQYIEDIFAKHGPVSTVTLNYDKNHGFVKLETRAAAARALRGVRMKVRSLKVRFFGPKDCFEFPSGDSLIPLNRLTETDRKWLVTSKCGGTGESRKFSDASWEGSASPRRRSSYNSESNLPLRNSWSEKVQNAADQKYSPENPLQQPMYTFPLIQPSTNPPTSMDSNRQTPPQQPTDINTNISTNTQQQPQDNYNNNFNQRNEISSPPHSLSGKKRELEQYSADRDDEHYRENKKTRWD</sequence>
<dbReference type="SMART" id="SM00360">
    <property type="entry name" value="RRM"/>
    <property type="match status" value="1"/>
</dbReference>
<dbReference type="EMBL" id="CAJVPQ010002431">
    <property type="protein sequence ID" value="CAG8596868.1"/>
    <property type="molecule type" value="Genomic_DNA"/>
</dbReference>
<dbReference type="GO" id="GO:0003729">
    <property type="term" value="F:mRNA binding"/>
    <property type="evidence" value="ECO:0007669"/>
    <property type="project" value="InterPro"/>
</dbReference>
<feature type="compositionally biased region" description="Pro residues" evidence="2">
    <location>
        <begin position="436"/>
        <end position="450"/>
    </location>
</feature>
<feature type="compositionally biased region" description="Polar residues" evidence="2">
    <location>
        <begin position="238"/>
        <end position="294"/>
    </location>
</feature>